<sequence>MAPKKRKAVRAPFDDGDGHRATNKRIRNRASPSAFVKIYEILTVDQKATVVTMELDSMLDIKCFYLHSGLIKWLTSLYDPSSHEFVIPGRGRIPLDDRSAFRTLGLPIGSEEVFYSVDSDAEASLGPTLFPDDVSTPFFSRVCELLMDMTASDDKFKQLYLMFLVSIILRPTTRNRVSNRVYRVMANIDNVTNLNWCKFVVDEHHNALSEGKFNKGCLFHLQLLYVDSLDTSGLDIDLPEGRYAVNIWSAENIDKVLAADLNQDGTYGKLGLKPEFGVNHSLFGGAEGFDRWFNTNSHPACPNQE</sequence>
<keyword evidence="2" id="KW-1185">Reference proteome</keyword>
<accession>A0ACD5ZQK1</accession>
<reference evidence="1" key="2">
    <citation type="submission" date="2025-09" db="UniProtKB">
        <authorList>
            <consortium name="EnsemblPlants"/>
        </authorList>
    </citation>
    <scope>IDENTIFICATION</scope>
</reference>
<reference evidence="1" key="1">
    <citation type="submission" date="2021-05" db="EMBL/GenBank/DDBJ databases">
        <authorList>
            <person name="Scholz U."/>
            <person name="Mascher M."/>
            <person name="Fiebig A."/>
        </authorList>
    </citation>
    <scope>NUCLEOTIDE SEQUENCE [LARGE SCALE GENOMIC DNA]</scope>
</reference>
<dbReference type="Proteomes" id="UP001732700">
    <property type="component" value="Chromosome 7A"/>
</dbReference>
<evidence type="ECO:0000313" key="1">
    <source>
        <dbReference type="EnsemblPlants" id="AVESA.00010b.r2.7AG1190660.1.CDS"/>
    </source>
</evidence>
<evidence type="ECO:0000313" key="2">
    <source>
        <dbReference type="Proteomes" id="UP001732700"/>
    </source>
</evidence>
<name>A0ACD5ZQK1_AVESA</name>
<proteinExistence type="predicted"/>
<protein>
    <submittedName>
        <fullName evidence="1">Uncharacterized protein</fullName>
    </submittedName>
</protein>
<organism evidence="1 2">
    <name type="scientific">Avena sativa</name>
    <name type="common">Oat</name>
    <dbReference type="NCBI Taxonomy" id="4498"/>
    <lineage>
        <taxon>Eukaryota</taxon>
        <taxon>Viridiplantae</taxon>
        <taxon>Streptophyta</taxon>
        <taxon>Embryophyta</taxon>
        <taxon>Tracheophyta</taxon>
        <taxon>Spermatophyta</taxon>
        <taxon>Magnoliopsida</taxon>
        <taxon>Liliopsida</taxon>
        <taxon>Poales</taxon>
        <taxon>Poaceae</taxon>
        <taxon>BOP clade</taxon>
        <taxon>Pooideae</taxon>
        <taxon>Poodae</taxon>
        <taxon>Poeae</taxon>
        <taxon>Poeae Chloroplast Group 1 (Aveneae type)</taxon>
        <taxon>Aveninae</taxon>
        <taxon>Avena</taxon>
    </lineage>
</organism>
<dbReference type="EnsemblPlants" id="AVESA.00010b.r2.7AG1190660.1">
    <property type="protein sequence ID" value="AVESA.00010b.r2.7AG1190660.1.CDS"/>
    <property type="gene ID" value="AVESA.00010b.r2.7AG1190660"/>
</dbReference>